<dbReference type="AlphaFoldDB" id="A0A062V9V5"/>
<comment type="caution">
    <text evidence="2">The sequence shown here is derived from an EMBL/GenBank/DDBJ whole genome shotgun (WGS) entry which is preliminary data.</text>
</comment>
<dbReference type="OrthoDB" id="184009at2"/>
<feature type="transmembrane region" description="Helical" evidence="1">
    <location>
        <begin position="204"/>
        <end position="231"/>
    </location>
</feature>
<dbReference type="Pfam" id="PF12040">
    <property type="entry name" value="DUF3526"/>
    <property type="match status" value="1"/>
</dbReference>
<dbReference type="Pfam" id="PF12679">
    <property type="entry name" value="ABC2_membrane_2"/>
    <property type="match status" value="1"/>
</dbReference>
<keyword evidence="1" id="KW-0472">Membrane</keyword>
<keyword evidence="3" id="KW-1185">Reference proteome</keyword>
<dbReference type="GO" id="GO:0140359">
    <property type="term" value="F:ABC-type transporter activity"/>
    <property type="evidence" value="ECO:0007669"/>
    <property type="project" value="InterPro"/>
</dbReference>
<dbReference type="PANTHER" id="PTHR43471">
    <property type="entry name" value="ABC TRANSPORTER PERMEASE"/>
    <property type="match status" value="1"/>
</dbReference>
<dbReference type="PANTHER" id="PTHR43471:SF1">
    <property type="entry name" value="ABC TRANSPORTER PERMEASE PROTEIN NOSY-RELATED"/>
    <property type="match status" value="1"/>
</dbReference>
<proteinExistence type="predicted"/>
<dbReference type="GO" id="GO:0005886">
    <property type="term" value="C:plasma membrane"/>
    <property type="evidence" value="ECO:0007669"/>
    <property type="project" value="UniProtKB-SubCell"/>
</dbReference>
<dbReference type="RefSeq" id="WP_035596523.1">
    <property type="nucleotide sequence ID" value="NZ_ARYM01000007.1"/>
</dbReference>
<evidence type="ECO:0000313" key="2">
    <source>
        <dbReference type="EMBL" id="KCZ99076.1"/>
    </source>
</evidence>
<name>A0A062V9V5_9PROT</name>
<feature type="transmembrane region" description="Helical" evidence="1">
    <location>
        <begin position="448"/>
        <end position="472"/>
    </location>
</feature>
<dbReference type="STRING" id="1280954.HPO_07612"/>
<dbReference type="PATRIC" id="fig|1280954.3.peg.1546"/>
<dbReference type="EMBL" id="ARYM01000007">
    <property type="protein sequence ID" value="KCZ99076.1"/>
    <property type="molecule type" value="Genomic_DNA"/>
</dbReference>
<keyword evidence="1" id="KW-0812">Transmembrane</keyword>
<dbReference type="InterPro" id="IPR021913">
    <property type="entry name" value="DUF3526"/>
</dbReference>
<gene>
    <name evidence="2" type="ORF">HPO_07612</name>
</gene>
<keyword evidence="1" id="KW-1133">Transmembrane helix</keyword>
<reference evidence="2 3" key="1">
    <citation type="journal article" date="2014" name="Antonie Van Leeuwenhoek">
        <title>Hyphomonas beringensis sp. nov. and Hyphomonas chukchiensis sp. nov., isolated from surface seawater of the Bering Sea and Chukchi Sea.</title>
        <authorList>
            <person name="Li C."/>
            <person name="Lai Q."/>
            <person name="Li G."/>
            <person name="Dong C."/>
            <person name="Wang J."/>
            <person name="Liao Y."/>
            <person name="Shao Z."/>
        </authorList>
    </citation>
    <scope>NUCLEOTIDE SEQUENCE [LARGE SCALE GENOMIC DNA]</scope>
    <source>
        <strain evidence="2 3">PS728</strain>
    </source>
</reference>
<organism evidence="2 3">
    <name type="scientific">Hyphomonas polymorpha PS728</name>
    <dbReference type="NCBI Taxonomy" id="1280954"/>
    <lineage>
        <taxon>Bacteria</taxon>
        <taxon>Pseudomonadati</taxon>
        <taxon>Pseudomonadota</taxon>
        <taxon>Alphaproteobacteria</taxon>
        <taxon>Hyphomonadales</taxon>
        <taxon>Hyphomonadaceae</taxon>
        <taxon>Hyphomonas</taxon>
    </lineage>
</organism>
<evidence type="ECO:0000256" key="1">
    <source>
        <dbReference type="SAM" id="Phobius"/>
    </source>
</evidence>
<feature type="transmembrane region" description="Helical" evidence="1">
    <location>
        <begin position="20"/>
        <end position="41"/>
    </location>
</feature>
<feature type="transmembrane region" description="Helical" evidence="1">
    <location>
        <begin position="171"/>
        <end position="197"/>
    </location>
</feature>
<evidence type="ECO:0000313" key="3">
    <source>
        <dbReference type="Proteomes" id="UP000027100"/>
    </source>
</evidence>
<dbReference type="Proteomes" id="UP000027100">
    <property type="component" value="Unassembled WGS sequence"/>
</dbReference>
<dbReference type="eggNOG" id="COG1277">
    <property type="taxonomic scope" value="Bacteria"/>
</dbReference>
<protein>
    <submittedName>
        <fullName evidence="2">ABC transporter permease</fullName>
    </submittedName>
</protein>
<feature type="transmembrane region" description="Helical" evidence="1">
    <location>
        <begin position="237"/>
        <end position="254"/>
    </location>
</feature>
<feature type="transmembrane region" description="Helical" evidence="1">
    <location>
        <begin position="131"/>
        <end position="151"/>
    </location>
</feature>
<sequence>MRHILTIAADEWRFWIRSRLALAGLLVMAVLLVVTSFVTAARVSHERDVRLEHQQAAEERFLAQPDRHPHRMVHYGHYVHRIPGQLAILDPGVDRVTGQSIFLEGHRQNSAMFAEARGGASLGRLADLTPALVYQLFAPLLLIVLGHSLIVRERESATLAPLLAQGLSPGVLIAGKAAALGSVILVMLLPICGLSAFAAAQGEALLSGLVVTGTYALYLCLWGAAALLVSALVNQRGMALGILFAVWLLAAIIMPRAAVNIAGMVEPVPGKIETDLALAIDMRDVGDGHDAGASAYDTLRANLLSEHNAERIEDLPVNFRGMVALYSEERLTQLLNEYAEAQMAREQAQAKVIGSFGWASPFIAAGSASRILSGTDLGTHHRFLREAETVRYEFVQGLNRAHAHDLSYTDDINRNRDVEAFDRARISAGNWQVLDRFRFHPAPAGERLLQAAPFLVMLAFWLAALLAALAYAGGRLRP</sequence>
<accession>A0A062V9V5</accession>